<organism evidence="1 2">
    <name type="scientific">Nyctereutes procyonoides</name>
    <name type="common">Raccoon dog</name>
    <name type="synonym">Canis procyonoides</name>
    <dbReference type="NCBI Taxonomy" id="34880"/>
    <lineage>
        <taxon>Eukaryota</taxon>
        <taxon>Metazoa</taxon>
        <taxon>Chordata</taxon>
        <taxon>Craniata</taxon>
        <taxon>Vertebrata</taxon>
        <taxon>Euteleostomi</taxon>
        <taxon>Mammalia</taxon>
        <taxon>Eutheria</taxon>
        <taxon>Laurasiatheria</taxon>
        <taxon>Carnivora</taxon>
        <taxon>Caniformia</taxon>
        <taxon>Canidae</taxon>
        <taxon>Nyctereutes</taxon>
    </lineage>
</organism>
<sequence>MAPHIVGAQEFSEVILLTNLLTCENNNKTAGETVVIQSLHKYFMSPHCSVLSCEVDIVGPSHSVVRLELEFVKCLLCCHYLEIVTGNQSPHLKPQAFYQQKCFVTEFAFLTNSEVMFQIYLTSHRDSVPITGQGRQTFPDPQARLSP</sequence>
<evidence type="ECO:0000313" key="2">
    <source>
        <dbReference type="Proteomes" id="UP000645828"/>
    </source>
</evidence>
<gene>
    <name evidence="1" type="ORF">NYPRO_LOCUS10080</name>
</gene>
<keyword evidence="2" id="KW-1185">Reference proteome</keyword>
<accession>A0A811YLS6</accession>
<comment type="caution">
    <text evidence="1">The sequence shown here is derived from an EMBL/GenBank/DDBJ whole genome shotgun (WGS) entry which is preliminary data.</text>
</comment>
<protein>
    <submittedName>
        <fullName evidence="1">(raccoon dog) hypothetical protein</fullName>
    </submittedName>
</protein>
<proteinExistence type="predicted"/>
<reference evidence="1" key="1">
    <citation type="submission" date="2020-12" db="EMBL/GenBank/DDBJ databases">
        <authorList>
            <consortium name="Molecular Ecology Group"/>
        </authorList>
    </citation>
    <scope>NUCLEOTIDE SEQUENCE</scope>
    <source>
        <strain evidence="1">TBG_1078</strain>
    </source>
</reference>
<name>A0A811YLS6_NYCPR</name>
<evidence type="ECO:0000313" key="1">
    <source>
        <dbReference type="EMBL" id="CAD7677283.1"/>
    </source>
</evidence>
<dbReference type="EMBL" id="CAJHUB010000678">
    <property type="protein sequence ID" value="CAD7677283.1"/>
    <property type="molecule type" value="Genomic_DNA"/>
</dbReference>
<dbReference type="AlphaFoldDB" id="A0A811YLS6"/>
<dbReference type="Proteomes" id="UP000645828">
    <property type="component" value="Unassembled WGS sequence"/>
</dbReference>